<dbReference type="NCBIfam" id="TIGR00505">
    <property type="entry name" value="ribA"/>
    <property type="match status" value="1"/>
</dbReference>
<comment type="cofactor">
    <cofactor evidence="9">
        <name>Zn(2+)</name>
        <dbReference type="ChEBI" id="CHEBI:29105"/>
    </cofactor>
    <text evidence="9">Binds 1 zinc ion per subunit.</text>
</comment>
<dbReference type="GO" id="GO:0005829">
    <property type="term" value="C:cytosol"/>
    <property type="evidence" value="ECO:0007669"/>
    <property type="project" value="TreeGrafter"/>
</dbReference>
<dbReference type="GO" id="GO:0009231">
    <property type="term" value="P:riboflavin biosynthetic process"/>
    <property type="evidence" value="ECO:0007669"/>
    <property type="project" value="UniProtKB-UniRule"/>
</dbReference>
<comment type="similarity">
    <text evidence="9">Belongs to the GTP cyclohydrolase II family.</text>
</comment>
<feature type="binding site" evidence="9">
    <location>
        <position position="114"/>
    </location>
    <ligand>
        <name>GTP</name>
        <dbReference type="ChEBI" id="CHEBI:37565"/>
    </ligand>
</feature>
<evidence type="ECO:0000256" key="2">
    <source>
        <dbReference type="ARBA" id="ARBA00022619"/>
    </source>
</evidence>
<feature type="binding site" evidence="9">
    <location>
        <position position="154"/>
    </location>
    <ligand>
        <name>GTP</name>
        <dbReference type="ChEBI" id="CHEBI:37565"/>
    </ligand>
</feature>
<dbReference type="SUPFAM" id="SSF142695">
    <property type="entry name" value="RibA-like"/>
    <property type="match status" value="1"/>
</dbReference>
<evidence type="ECO:0000256" key="7">
    <source>
        <dbReference type="ARBA" id="ARBA00023134"/>
    </source>
</evidence>
<dbReference type="PANTHER" id="PTHR21327">
    <property type="entry name" value="GTP CYCLOHYDROLASE II-RELATED"/>
    <property type="match status" value="1"/>
</dbReference>
<dbReference type="Pfam" id="PF00925">
    <property type="entry name" value="GTP_cyclohydro2"/>
    <property type="match status" value="1"/>
</dbReference>
<comment type="function">
    <text evidence="9">Catalyzes the conversion of GTP to 2,5-diamino-6-ribosylamino-4(3H)-pyrimidinone 5'-phosphate (DARP), formate and pyrophosphate.</text>
</comment>
<dbReference type="InterPro" id="IPR036144">
    <property type="entry name" value="RibA-like_sf"/>
</dbReference>
<dbReference type="AlphaFoldDB" id="A0A1A9K7X5"/>
<dbReference type="PANTHER" id="PTHR21327:SF18">
    <property type="entry name" value="3,4-DIHYDROXY-2-BUTANONE 4-PHOSPHATE SYNTHASE"/>
    <property type="match status" value="1"/>
</dbReference>
<comment type="catalytic activity">
    <reaction evidence="8 9">
        <text>GTP + 4 H2O = 2,5-diamino-6-hydroxy-4-(5-phosphoribosylamino)-pyrimidine + formate + 2 phosphate + 3 H(+)</text>
        <dbReference type="Rhea" id="RHEA:23704"/>
        <dbReference type="ChEBI" id="CHEBI:15377"/>
        <dbReference type="ChEBI" id="CHEBI:15378"/>
        <dbReference type="ChEBI" id="CHEBI:15740"/>
        <dbReference type="ChEBI" id="CHEBI:37565"/>
        <dbReference type="ChEBI" id="CHEBI:43474"/>
        <dbReference type="ChEBI" id="CHEBI:58614"/>
        <dbReference type="EC" id="3.5.4.25"/>
    </reaction>
</comment>
<feature type="binding site" evidence="9">
    <location>
        <position position="149"/>
    </location>
    <ligand>
        <name>GTP</name>
        <dbReference type="ChEBI" id="CHEBI:37565"/>
    </ligand>
</feature>
<keyword evidence="7 9" id="KW-0342">GTP-binding</keyword>
<evidence type="ECO:0000256" key="8">
    <source>
        <dbReference type="ARBA" id="ARBA00049295"/>
    </source>
</evidence>
<dbReference type="UniPathway" id="UPA00275">
    <property type="reaction ID" value="UER00400"/>
</dbReference>
<reference evidence="11 12" key="1">
    <citation type="submission" date="2016-05" db="EMBL/GenBank/DDBJ databases">
        <title>Genome Sequence of Pseudomonas citronellolis Strain SJTE-3, an Estrogens and Persistent Organic Pollutants degradation strain.</title>
        <authorList>
            <person name="Liang R."/>
        </authorList>
    </citation>
    <scope>NUCLEOTIDE SEQUENCE [LARGE SCALE GENOMIC DNA]</scope>
    <source>
        <strain evidence="11 12">SJTE-3</strain>
    </source>
</reference>
<keyword evidence="3 9" id="KW-0479">Metal-binding</keyword>
<dbReference type="Gene3D" id="3.40.50.10990">
    <property type="entry name" value="GTP cyclohydrolase II"/>
    <property type="match status" value="1"/>
</dbReference>
<evidence type="ECO:0000313" key="11">
    <source>
        <dbReference type="EMBL" id="ANI13210.1"/>
    </source>
</evidence>
<protein>
    <recommendedName>
        <fullName evidence="9">GTP cyclohydrolase-2</fullName>
        <ecNumber evidence="9">3.5.4.25</ecNumber>
    </recommendedName>
    <alternativeName>
        <fullName evidence="9">GTP cyclohydrolase II</fullName>
    </alternativeName>
</protein>
<dbReference type="GO" id="GO:0005525">
    <property type="term" value="F:GTP binding"/>
    <property type="evidence" value="ECO:0007669"/>
    <property type="project" value="UniProtKB-KW"/>
</dbReference>
<dbReference type="HAMAP" id="MF_00179">
    <property type="entry name" value="RibA"/>
    <property type="match status" value="1"/>
</dbReference>
<accession>A0A1A9K7X5</accession>
<evidence type="ECO:0000259" key="10">
    <source>
        <dbReference type="Pfam" id="PF00925"/>
    </source>
</evidence>
<keyword evidence="6 9" id="KW-0862">Zinc</keyword>
<dbReference type="EMBL" id="CP015878">
    <property type="protein sequence ID" value="ANI13210.1"/>
    <property type="molecule type" value="Genomic_DNA"/>
</dbReference>
<evidence type="ECO:0000313" key="12">
    <source>
        <dbReference type="Proteomes" id="UP000077748"/>
    </source>
</evidence>
<sequence>MSVVFVAASKLPTPFGEFTMHGFLDEETGKEHVALTMGTIDDGQPVLGRLHSECLTGDALFSLRCDCGFQLEGALSAIAREGRGVLLYLRQEGRGIGLLNKIRAYALQDEGADTVEANLRLGFGADQRDYAMCLPMLQHLGVCSLKLMTNNPRKVKALEGYGLTVAERVPLQKGLNPHNKRYLATKAGKLGHMLGELHQGEAEIEAQ</sequence>
<feature type="active site" description="Proton acceptor" evidence="9">
    <location>
        <position position="126"/>
    </location>
</feature>
<keyword evidence="2 9" id="KW-0686">Riboflavin biosynthesis</keyword>
<dbReference type="EC" id="3.5.4.25" evidence="9"/>
<feature type="binding site" evidence="9">
    <location>
        <begin position="49"/>
        <end position="53"/>
    </location>
    <ligand>
        <name>GTP</name>
        <dbReference type="ChEBI" id="CHEBI:37565"/>
    </ligand>
</feature>
<proteinExistence type="inferred from homology"/>
<dbReference type="GO" id="GO:0008270">
    <property type="term" value="F:zinc ion binding"/>
    <property type="evidence" value="ECO:0007669"/>
    <property type="project" value="UniProtKB-UniRule"/>
</dbReference>
<feature type="domain" description="GTP cyclohydrolase II" evidence="10">
    <location>
        <begin position="8"/>
        <end position="170"/>
    </location>
</feature>
<dbReference type="CDD" id="cd00641">
    <property type="entry name" value="GTP_cyclohydro2"/>
    <property type="match status" value="1"/>
</dbReference>
<feature type="binding site" evidence="9">
    <location>
        <position position="67"/>
    </location>
    <ligand>
        <name>Zn(2+)</name>
        <dbReference type="ChEBI" id="CHEBI:29105"/>
        <note>catalytic</note>
    </ligand>
</feature>
<evidence type="ECO:0000256" key="4">
    <source>
        <dbReference type="ARBA" id="ARBA00022741"/>
    </source>
</evidence>
<dbReference type="InterPro" id="IPR032677">
    <property type="entry name" value="GTP_cyclohydro_II"/>
</dbReference>
<gene>
    <name evidence="9" type="primary">ribA</name>
    <name evidence="11" type="ORF">A9C11_04095</name>
</gene>
<feature type="active site" description="Nucleophile" evidence="9">
    <location>
        <position position="128"/>
    </location>
</feature>
<dbReference type="NCBIfam" id="NF001591">
    <property type="entry name" value="PRK00393.1"/>
    <property type="match status" value="1"/>
</dbReference>
<evidence type="ECO:0000256" key="5">
    <source>
        <dbReference type="ARBA" id="ARBA00022801"/>
    </source>
</evidence>
<feature type="binding site" evidence="9">
    <location>
        <position position="54"/>
    </location>
    <ligand>
        <name>Zn(2+)</name>
        <dbReference type="ChEBI" id="CHEBI:29105"/>
        <note>catalytic</note>
    </ligand>
</feature>
<evidence type="ECO:0000256" key="1">
    <source>
        <dbReference type="ARBA" id="ARBA00004853"/>
    </source>
</evidence>
<feature type="binding site" evidence="9">
    <location>
        <position position="70"/>
    </location>
    <ligand>
        <name>GTP</name>
        <dbReference type="ChEBI" id="CHEBI:37565"/>
    </ligand>
</feature>
<comment type="pathway">
    <text evidence="1 9">Cofactor biosynthesis; riboflavin biosynthesis; 5-amino-6-(D-ribitylamino)uracil from GTP: step 1/4.</text>
</comment>
<organism evidence="11 12">
    <name type="scientific">Pseudomonas citronellolis</name>
    <dbReference type="NCBI Taxonomy" id="53408"/>
    <lineage>
        <taxon>Bacteria</taxon>
        <taxon>Pseudomonadati</taxon>
        <taxon>Pseudomonadota</taxon>
        <taxon>Gammaproteobacteria</taxon>
        <taxon>Pseudomonadales</taxon>
        <taxon>Pseudomonadaceae</taxon>
        <taxon>Pseudomonas</taxon>
    </lineage>
</organism>
<dbReference type="InterPro" id="IPR000926">
    <property type="entry name" value="RibA"/>
</dbReference>
<evidence type="ECO:0000256" key="6">
    <source>
        <dbReference type="ARBA" id="ARBA00022833"/>
    </source>
</evidence>
<feature type="binding site" evidence="9">
    <location>
        <position position="65"/>
    </location>
    <ligand>
        <name>Zn(2+)</name>
        <dbReference type="ChEBI" id="CHEBI:29105"/>
        <note>catalytic</note>
    </ligand>
</feature>
<evidence type="ECO:0000256" key="9">
    <source>
        <dbReference type="HAMAP-Rule" id="MF_00179"/>
    </source>
</evidence>
<evidence type="ECO:0000256" key="3">
    <source>
        <dbReference type="ARBA" id="ARBA00022723"/>
    </source>
</evidence>
<dbReference type="GO" id="GO:0003935">
    <property type="term" value="F:GTP cyclohydrolase II activity"/>
    <property type="evidence" value="ECO:0007669"/>
    <property type="project" value="UniProtKB-UniRule"/>
</dbReference>
<dbReference type="Proteomes" id="UP000077748">
    <property type="component" value="Chromosome"/>
</dbReference>
<name>A0A1A9K7X5_9PSED</name>
<feature type="binding site" evidence="9">
    <location>
        <begin position="92"/>
        <end position="94"/>
    </location>
    <ligand>
        <name>GTP</name>
        <dbReference type="ChEBI" id="CHEBI:37565"/>
    </ligand>
</feature>
<dbReference type="FunFam" id="3.40.50.10990:FF:000002">
    <property type="entry name" value="GTP cyclohydrolase-2"/>
    <property type="match status" value="1"/>
</dbReference>
<keyword evidence="5 9" id="KW-0378">Hydrolase</keyword>
<dbReference type="RefSeq" id="WP_009617276.1">
    <property type="nucleotide sequence ID" value="NZ_CALEBV010000011.1"/>
</dbReference>
<keyword evidence="4 9" id="KW-0547">Nucleotide-binding</keyword>